<dbReference type="AlphaFoldDB" id="A0A7T7CH74"/>
<gene>
    <name evidence="2" type="ORF">HUG20_01325</name>
</gene>
<dbReference type="CDD" id="cd06260">
    <property type="entry name" value="DUF820-like"/>
    <property type="match status" value="1"/>
</dbReference>
<evidence type="ECO:0000313" key="2">
    <source>
        <dbReference type="EMBL" id="QQK81809.1"/>
    </source>
</evidence>
<protein>
    <submittedName>
        <fullName evidence="2">Uma2 family endonuclease</fullName>
    </submittedName>
</protein>
<sequence length="68" mass="7689">MSPTPSTKHQRISSRLHARLFQHLEKSDCEVFPASFDIELKNEEMEGAKIVIPDLSVICDKSGFDEAK</sequence>
<keyword evidence="2" id="KW-0378">Hydrolase</keyword>
<dbReference type="Proteomes" id="UP000595349">
    <property type="component" value="Chromosome"/>
</dbReference>
<dbReference type="InterPro" id="IPR008538">
    <property type="entry name" value="Uma2"/>
</dbReference>
<dbReference type="InterPro" id="IPR012296">
    <property type="entry name" value="Nuclease_put_TT1808"/>
</dbReference>
<dbReference type="SUPFAM" id="SSF52980">
    <property type="entry name" value="Restriction endonuclease-like"/>
    <property type="match status" value="1"/>
</dbReference>
<keyword evidence="2" id="KW-0255">Endonuclease</keyword>
<keyword evidence="3" id="KW-1185">Reference proteome</keyword>
<dbReference type="InterPro" id="IPR011335">
    <property type="entry name" value="Restrct_endonuc-II-like"/>
</dbReference>
<dbReference type="KEGG" id="scib:HUG20_01325"/>
<dbReference type="Pfam" id="PF05685">
    <property type="entry name" value="Uma2"/>
    <property type="match status" value="1"/>
</dbReference>
<keyword evidence="2" id="KW-0540">Nuclease</keyword>
<evidence type="ECO:0000259" key="1">
    <source>
        <dbReference type="Pfam" id="PF05685"/>
    </source>
</evidence>
<dbReference type="EMBL" id="CP054706">
    <property type="protein sequence ID" value="QQK81809.1"/>
    <property type="molecule type" value="Genomic_DNA"/>
</dbReference>
<feature type="domain" description="Putative restriction endonuclease" evidence="1">
    <location>
        <begin position="1"/>
        <end position="61"/>
    </location>
</feature>
<dbReference type="GO" id="GO:0004519">
    <property type="term" value="F:endonuclease activity"/>
    <property type="evidence" value="ECO:0007669"/>
    <property type="project" value="UniProtKB-KW"/>
</dbReference>
<accession>A0A7T7CH74</accession>
<evidence type="ECO:0000313" key="3">
    <source>
        <dbReference type="Proteomes" id="UP000595349"/>
    </source>
</evidence>
<proteinExistence type="predicted"/>
<name>A0A7T7CH74_9BACI</name>
<organism evidence="2 3">
    <name type="scientific">Salicibibacter cibi</name>
    <dbReference type="NCBI Taxonomy" id="2743001"/>
    <lineage>
        <taxon>Bacteria</taxon>
        <taxon>Bacillati</taxon>
        <taxon>Bacillota</taxon>
        <taxon>Bacilli</taxon>
        <taxon>Bacillales</taxon>
        <taxon>Bacillaceae</taxon>
        <taxon>Salicibibacter</taxon>
    </lineage>
</organism>
<reference evidence="2 3" key="1">
    <citation type="submission" date="2020-06" db="EMBL/GenBank/DDBJ databases">
        <title>Genomic analysis of Salicibibacter sp. NKC21-4.</title>
        <authorList>
            <person name="Oh Y.J."/>
        </authorList>
    </citation>
    <scope>NUCLEOTIDE SEQUENCE [LARGE SCALE GENOMIC DNA]</scope>
    <source>
        <strain evidence="2 3">NKC21-4</strain>
    </source>
</reference>
<dbReference type="Gene3D" id="3.90.1570.10">
    <property type="entry name" value="tt1808, chain A"/>
    <property type="match status" value="1"/>
</dbReference>